<evidence type="ECO:0000256" key="1">
    <source>
        <dbReference type="SAM" id="MobiDB-lite"/>
    </source>
</evidence>
<organism evidence="2 3">
    <name type="scientific">Macrophomina phaseolina (strain MS6)</name>
    <name type="common">Charcoal rot fungus</name>
    <dbReference type="NCBI Taxonomy" id="1126212"/>
    <lineage>
        <taxon>Eukaryota</taxon>
        <taxon>Fungi</taxon>
        <taxon>Dikarya</taxon>
        <taxon>Ascomycota</taxon>
        <taxon>Pezizomycotina</taxon>
        <taxon>Dothideomycetes</taxon>
        <taxon>Dothideomycetes incertae sedis</taxon>
        <taxon>Botryosphaeriales</taxon>
        <taxon>Botryosphaeriaceae</taxon>
        <taxon>Macrophomina</taxon>
    </lineage>
</organism>
<dbReference type="Proteomes" id="UP000007129">
    <property type="component" value="Unassembled WGS sequence"/>
</dbReference>
<feature type="compositionally biased region" description="Basic and acidic residues" evidence="1">
    <location>
        <begin position="30"/>
        <end position="54"/>
    </location>
</feature>
<reference evidence="2 3" key="1">
    <citation type="journal article" date="2012" name="BMC Genomics">
        <title>Tools to kill: Genome of one of the most destructive plant pathogenic fungi Macrophomina phaseolina.</title>
        <authorList>
            <person name="Islam M.S."/>
            <person name="Haque M.S."/>
            <person name="Islam M.M."/>
            <person name="Emdad E.M."/>
            <person name="Halim A."/>
            <person name="Hossen Q.M.M."/>
            <person name="Hossain M.Z."/>
            <person name="Ahmed B."/>
            <person name="Rahim S."/>
            <person name="Rahman M.S."/>
            <person name="Alam M.M."/>
            <person name="Hou S."/>
            <person name="Wan X."/>
            <person name="Saito J.A."/>
            <person name="Alam M."/>
        </authorList>
    </citation>
    <scope>NUCLEOTIDE SEQUENCE [LARGE SCALE GENOMIC DNA]</scope>
    <source>
        <strain evidence="2 3">MS6</strain>
    </source>
</reference>
<proteinExistence type="predicted"/>
<dbReference type="VEuPathDB" id="FungiDB:MPH_04530"/>
<accession>K2RZT1</accession>
<dbReference type="AlphaFoldDB" id="K2RZT1"/>
<comment type="caution">
    <text evidence="2">The sequence shown here is derived from an EMBL/GenBank/DDBJ whole genome shotgun (WGS) entry which is preliminary data.</text>
</comment>
<evidence type="ECO:0000313" key="3">
    <source>
        <dbReference type="Proteomes" id="UP000007129"/>
    </source>
</evidence>
<feature type="region of interest" description="Disordered" evidence="1">
    <location>
        <begin position="252"/>
        <end position="272"/>
    </location>
</feature>
<dbReference type="EMBL" id="AHHD01000214">
    <property type="protein sequence ID" value="EKG18227.1"/>
    <property type="molecule type" value="Genomic_DNA"/>
</dbReference>
<sequence>MHRRRDTERPYYRDQWTNIDHAVAQQEVDALQRAEAEKKQAQEKEEKHDEENEPRSNAGSTGPAIAEALAGLDAGKQLMTFSFMTFFPRGKPYMTIPADTKAVRSSPLSSSYSDNDQATVAAKVVDDLIHGNDDGDDAAAAENTRLLPSLPPPLSPMTAHYLSDALLTTIHTQTGYSLPHALVIPTSILHLPCPRTASHSPGAVGQGRLADGGAQVVAAGSGSSSAYTSGGGVAPVVQQQLRLQPLGAQRLGWQRQQQQLPPVRPPLAAAMP</sequence>
<evidence type="ECO:0000313" key="2">
    <source>
        <dbReference type="EMBL" id="EKG18227.1"/>
    </source>
</evidence>
<feature type="non-terminal residue" evidence="2">
    <location>
        <position position="272"/>
    </location>
</feature>
<dbReference type="InParanoid" id="K2RZT1"/>
<protein>
    <submittedName>
        <fullName evidence="2">Uncharacterized protein</fullName>
    </submittedName>
</protein>
<feature type="region of interest" description="Disordered" evidence="1">
    <location>
        <begin position="27"/>
        <end position="62"/>
    </location>
</feature>
<name>K2RZT1_MACPH</name>
<dbReference type="HOGENOM" id="CLU_1025084_0_0_1"/>
<gene>
    <name evidence="2" type="ORF">MPH_04530</name>
</gene>